<sequence length="231" mass="24599">MLGMVQPPQVVPNIQPAALQHPQQSAQPIQQSNSQSAPSLPGQFGSQDQTSASQTLNPVRKQQQTQPVIPSSSASGPPNLQSQPLLSHSLQSVQEPKGHLNVQSAPMSLPQSSQVPNMPSLPLHSASQAPSLQLPIPPALQQSIQTSGIPHLPLQPPLPPQPRLTSMPAFPHQHHSQMGSHSGFQHSGAAQLHHSQSMFHPGSRPPPSMGPLFSHGQPPLPSQLPPQSMYQ</sequence>
<evidence type="ECO:0000313" key="2">
    <source>
        <dbReference type="EMBL" id="CAK9167841.1"/>
    </source>
</evidence>
<protein>
    <submittedName>
        <fullName evidence="2">Uncharacterized protein</fullName>
    </submittedName>
</protein>
<proteinExistence type="predicted"/>
<feature type="region of interest" description="Disordered" evidence="1">
    <location>
        <begin position="1"/>
        <end position="130"/>
    </location>
</feature>
<reference evidence="2 3" key="1">
    <citation type="submission" date="2024-02" db="EMBL/GenBank/DDBJ databases">
        <authorList>
            <person name="Vignale AGUSTIN F."/>
            <person name="Sosa J E."/>
            <person name="Modenutti C."/>
        </authorList>
    </citation>
    <scope>NUCLEOTIDE SEQUENCE [LARGE SCALE GENOMIC DNA]</scope>
</reference>
<keyword evidence="3" id="KW-1185">Reference proteome</keyword>
<organism evidence="2 3">
    <name type="scientific">Ilex paraguariensis</name>
    <name type="common">yerba mate</name>
    <dbReference type="NCBI Taxonomy" id="185542"/>
    <lineage>
        <taxon>Eukaryota</taxon>
        <taxon>Viridiplantae</taxon>
        <taxon>Streptophyta</taxon>
        <taxon>Embryophyta</taxon>
        <taxon>Tracheophyta</taxon>
        <taxon>Spermatophyta</taxon>
        <taxon>Magnoliopsida</taxon>
        <taxon>eudicotyledons</taxon>
        <taxon>Gunneridae</taxon>
        <taxon>Pentapetalae</taxon>
        <taxon>asterids</taxon>
        <taxon>campanulids</taxon>
        <taxon>Aquifoliales</taxon>
        <taxon>Aquifoliaceae</taxon>
        <taxon>Ilex</taxon>
    </lineage>
</organism>
<feature type="compositionally biased region" description="Polar residues" evidence="1">
    <location>
        <begin position="44"/>
        <end position="79"/>
    </location>
</feature>
<evidence type="ECO:0000313" key="3">
    <source>
        <dbReference type="Proteomes" id="UP001642360"/>
    </source>
</evidence>
<gene>
    <name evidence="2" type="ORF">ILEXP_LOCUS37158</name>
</gene>
<feature type="compositionally biased region" description="Low complexity" evidence="1">
    <location>
        <begin position="80"/>
        <end position="94"/>
    </location>
</feature>
<dbReference type="AlphaFoldDB" id="A0ABC8TEP5"/>
<comment type="caution">
    <text evidence="2">The sequence shown here is derived from an EMBL/GenBank/DDBJ whole genome shotgun (WGS) entry which is preliminary data.</text>
</comment>
<evidence type="ECO:0000256" key="1">
    <source>
        <dbReference type="SAM" id="MobiDB-lite"/>
    </source>
</evidence>
<feature type="compositionally biased region" description="Polar residues" evidence="1">
    <location>
        <begin position="101"/>
        <end position="117"/>
    </location>
</feature>
<accession>A0ABC8TEP5</accession>
<dbReference type="PANTHER" id="PTHR47866:SF2">
    <property type="entry name" value="HYDROXYPROLINE-RICH GLYCOPROTEIN FAMILY PROTEIN"/>
    <property type="match status" value="1"/>
</dbReference>
<feature type="region of interest" description="Disordered" evidence="1">
    <location>
        <begin position="148"/>
        <end position="231"/>
    </location>
</feature>
<feature type="compositionally biased region" description="Low complexity" evidence="1">
    <location>
        <begin position="176"/>
        <end position="188"/>
    </location>
</feature>
<feature type="compositionally biased region" description="Pro residues" evidence="1">
    <location>
        <begin position="153"/>
        <end position="162"/>
    </location>
</feature>
<feature type="compositionally biased region" description="Low complexity" evidence="1">
    <location>
        <begin position="1"/>
        <end position="39"/>
    </location>
</feature>
<dbReference type="Proteomes" id="UP001642360">
    <property type="component" value="Unassembled WGS sequence"/>
</dbReference>
<dbReference type="PANTHER" id="PTHR47866">
    <property type="entry name" value="HYDROXYPROLINE-RICH GLYCOPROTEIN FAMILY PROTEIN"/>
    <property type="match status" value="1"/>
</dbReference>
<dbReference type="EMBL" id="CAUOFW020004946">
    <property type="protein sequence ID" value="CAK9167841.1"/>
    <property type="molecule type" value="Genomic_DNA"/>
</dbReference>
<name>A0ABC8TEP5_9AQUA</name>